<name>A0A7Y8FKJ1_9PSED</name>
<sequence length="183" mass="20690">MSTKGGLISTVSNEFSGHYWKNWTLQVKGEMGSDHYSSGGALNVVCPIFFKNKMMDGLVWLEKLKESFSSTGLGYEDLYELIEAAIARRRTNFPAFIYDASRGVGVSVSEGFFYSLDQDWDDPEDFNEVSFFLGEVETSSLPVPDYVFLMKIAAHVYSTFFPDDGGAVLRSAERLEKRYSKRF</sequence>
<evidence type="ECO:0000313" key="4">
    <source>
        <dbReference type="Proteomes" id="UP000590218"/>
    </source>
</evidence>
<accession>A0A7Y8FKJ1</accession>
<dbReference type="RefSeq" id="WP_176992124.1">
    <property type="nucleotide sequence ID" value="NZ_JACARL010000012.1"/>
</dbReference>
<comment type="caution">
    <text evidence="2">The sequence shown here is derived from an EMBL/GenBank/DDBJ whole genome shotgun (WGS) entry which is preliminary data.</text>
</comment>
<organism evidence="2 4">
    <name type="scientific">Pseudomonas edaphica</name>
    <dbReference type="NCBI Taxonomy" id="2006980"/>
    <lineage>
        <taxon>Bacteria</taxon>
        <taxon>Pseudomonadati</taxon>
        <taxon>Pseudomonadota</taxon>
        <taxon>Gammaproteobacteria</taxon>
        <taxon>Pseudomonadales</taxon>
        <taxon>Pseudomonadaceae</taxon>
        <taxon>Pseudomonas</taxon>
    </lineage>
</organism>
<reference evidence="3 4" key="1">
    <citation type="submission" date="2020-04" db="EMBL/GenBank/DDBJ databases">
        <title>Molecular characterization of pseudomonads from Agaricus bisporus reveal novel blotch 2 pathogens in Western Europe.</title>
        <authorList>
            <person name="Taparia T."/>
            <person name="Krijger M."/>
            <person name="Haynes E."/>
            <person name="Elpinstone J.G."/>
            <person name="Noble R."/>
            <person name="Van Der Wolf J."/>
        </authorList>
    </citation>
    <scope>NUCLEOTIDE SEQUENCE [LARGE SCALE GENOMIC DNA]</scope>
    <source>
        <strain evidence="2 4">K6002</strain>
        <strain evidence="1 3">K7002</strain>
    </source>
</reference>
<gene>
    <name evidence="1" type="ORF">HX788_11550</name>
    <name evidence="2" type="ORF">HX795_01215</name>
</gene>
<evidence type="ECO:0000313" key="2">
    <source>
        <dbReference type="EMBL" id="NWE80714.1"/>
    </source>
</evidence>
<dbReference type="EMBL" id="JACARM010000024">
    <property type="protein sequence ID" value="NWE07721.1"/>
    <property type="molecule type" value="Genomic_DNA"/>
</dbReference>
<dbReference type="EMBL" id="JACARL010000012">
    <property type="protein sequence ID" value="NWE80714.1"/>
    <property type="molecule type" value="Genomic_DNA"/>
</dbReference>
<dbReference type="AlphaFoldDB" id="A0A7Y8FKJ1"/>
<evidence type="ECO:0000313" key="3">
    <source>
        <dbReference type="Proteomes" id="UP000563268"/>
    </source>
</evidence>
<protein>
    <submittedName>
        <fullName evidence="2">Uncharacterized protein</fullName>
    </submittedName>
</protein>
<evidence type="ECO:0000313" key="1">
    <source>
        <dbReference type="EMBL" id="NWE07721.1"/>
    </source>
</evidence>
<dbReference type="Proteomes" id="UP000563268">
    <property type="component" value="Unassembled WGS sequence"/>
</dbReference>
<dbReference type="Proteomes" id="UP000590218">
    <property type="component" value="Unassembled WGS sequence"/>
</dbReference>
<proteinExistence type="predicted"/>